<reference evidence="1 2" key="1">
    <citation type="submission" date="2020-07" db="EMBL/GenBank/DDBJ databases">
        <title>Draft whole-genome sequence of Heliobacterium chlorum DSM 3682, type strain.</title>
        <authorList>
            <person name="Kyndt J.A."/>
            <person name="Meyer T.E."/>
            <person name="Imhoff J.F."/>
        </authorList>
    </citation>
    <scope>NUCLEOTIDE SEQUENCE [LARGE SCALE GENOMIC DNA]</scope>
    <source>
        <strain evidence="1 2">DSM 3682</strain>
    </source>
</reference>
<name>A0ABR7T8U9_HELCL</name>
<keyword evidence="2" id="KW-1185">Reference proteome</keyword>
<comment type="caution">
    <text evidence="1">The sequence shown here is derived from an EMBL/GenBank/DDBJ whole genome shotgun (WGS) entry which is preliminary data.</text>
</comment>
<protein>
    <submittedName>
        <fullName evidence="1">Uncharacterized protein</fullName>
    </submittedName>
</protein>
<dbReference type="Proteomes" id="UP000617402">
    <property type="component" value="Unassembled WGS sequence"/>
</dbReference>
<evidence type="ECO:0000313" key="1">
    <source>
        <dbReference type="EMBL" id="MBC9786236.1"/>
    </source>
</evidence>
<sequence length="75" mass="8769">MSNTKDKAKAIENHQKWWGMPRELRKKLVENVWCVHCRDVVTIVNYEVEADKFGVVLQGKCKTCGYDVARLIEME</sequence>
<accession>A0ABR7T8U9</accession>
<proteinExistence type="predicted"/>
<gene>
    <name evidence="1" type="ORF">H1S01_17380</name>
</gene>
<dbReference type="EMBL" id="JACVHF010000030">
    <property type="protein sequence ID" value="MBC9786236.1"/>
    <property type="molecule type" value="Genomic_DNA"/>
</dbReference>
<evidence type="ECO:0000313" key="2">
    <source>
        <dbReference type="Proteomes" id="UP000617402"/>
    </source>
</evidence>
<organism evidence="1 2">
    <name type="scientific">Heliobacterium chlorum</name>
    <dbReference type="NCBI Taxonomy" id="2698"/>
    <lineage>
        <taxon>Bacteria</taxon>
        <taxon>Bacillati</taxon>
        <taxon>Bacillota</taxon>
        <taxon>Clostridia</taxon>
        <taxon>Eubacteriales</taxon>
        <taxon>Heliobacteriaceae</taxon>
        <taxon>Heliobacterium</taxon>
    </lineage>
</organism>
<dbReference type="RefSeq" id="WP_188041661.1">
    <property type="nucleotide sequence ID" value="NZ_JACVHF010000030.1"/>
</dbReference>